<dbReference type="EMBL" id="CAJOBP010000191">
    <property type="protein sequence ID" value="CAF4138283.1"/>
    <property type="molecule type" value="Genomic_DNA"/>
</dbReference>
<dbReference type="EMBL" id="CAJNYU010000560">
    <property type="protein sequence ID" value="CAF3374255.1"/>
    <property type="molecule type" value="Genomic_DNA"/>
</dbReference>
<dbReference type="Proteomes" id="UP000663865">
    <property type="component" value="Unassembled WGS sequence"/>
</dbReference>
<dbReference type="Proteomes" id="UP000663873">
    <property type="component" value="Unassembled WGS sequence"/>
</dbReference>
<dbReference type="OrthoDB" id="5823474at2759"/>
<dbReference type="Proteomes" id="UP000663838">
    <property type="component" value="Unassembled WGS sequence"/>
</dbReference>
<evidence type="ECO:0000313" key="12">
    <source>
        <dbReference type="EMBL" id="CAF4446496.1"/>
    </source>
</evidence>
<dbReference type="EMBL" id="CAJOBR010000014">
    <property type="protein sequence ID" value="CAF4446496.1"/>
    <property type="molecule type" value="Genomic_DNA"/>
</dbReference>
<evidence type="ECO:0000313" key="6">
    <source>
        <dbReference type="EMBL" id="CAF3374255.1"/>
    </source>
</evidence>
<dbReference type="Proteomes" id="UP000663825">
    <property type="component" value="Unassembled WGS sequence"/>
</dbReference>
<dbReference type="EMBL" id="CAJNXB010001413">
    <property type="protein sequence ID" value="CAF3163469.1"/>
    <property type="molecule type" value="Genomic_DNA"/>
</dbReference>
<feature type="region of interest" description="Disordered" evidence="3">
    <location>
        <begin position="267"/>
        <end position="286"/>
    </location>
</feature>
<dbReference type="InterPro" id="IPR040308">
    <property type="entry name" value="HAPR1"/>
</dbReference>
<evidence type="ECO:0000313" key="4">
    <source>
        <dbReference type="EMBL" id="CAF3163469.1"/>
    </source>
</evidence>
<reference evidence="7" key="1">
    <citation type="submission" date="2021-02" db="EMBL/GenBank/DDBJ databases">
        <authorList>
            <person name="Nowell W R."/>
        </authorList>
    </citation>
    <scope>NUCLEOTIDE SEQUENCE</scope>
</reference>
<dbReference type="EMBL" id="CAJOBQ010000073">
    <property type="protein sequence ID" value="CAF4244368.1"/>
    <property type="molecule type" value="Genomic_DNA"/>
</dbReference>
<dbReference type="Proteomes" id="UP000663833">
    <property type="component" value="Unassembled WGS sequence"/>
</dbReference>
<evidence type="ECO:0000313" key="11">
    <source>
        <dbReference type="EMBL" id="CAF4244368.1"/>
    </source>
</evidence>
<keyword evidence="2" id="KW-0539">Nucleus</keyword>
<dbReference type="EMBL" id="CAJNYD010000058">
    <property type="protein sequence ID" value="CAF3201335.1"/>
    <property type="molecule type" value="Genomic_DNA"/>
</dbReference>
<evidence type="ECO:0000313" key="8">
    <source>
        <dbReference type="EMBL" id="CAF3542985.1"/>
    </source>
</evidence>
<evidence type="ECO:0000256" key="1">
    <source>
        <dbReference type="ARBA" id="ARBA00004123"/>
    </source>
</evidence>
<dbReference type="EMBL" id="CAJNYV010003205">
    <property type="protein sequence ID" value="CAF3542985.1"/>
    <property type="molecule type" value="Genomic_DNA"/>
</dbReference>
<evidence type="ECO:0000313" key="5">
    <source>
        <dbReference type="EMBL" id="CAF3201335.1"/>
    </source>
</evidence>
<gene>
    <name evidence="6" type="ORF">FME351_LOCUS6636</name>
    <name evidence="7" type="ORF">GRG538_LOCUS18896</name>
    <name evidence="9" type="ORF">HFQ381_LOCUS1659</name>
    <name evidence="8" type="ORF">KIK155_LOCUS18039</name>
    <name evidence="5" type="ORF">LUA448_LOCUS2233</name>
    <name evidence="12" type="ORF">QYT958_LOCUS333</name>
    <name evidence="4" type="ORF">TIS948_LOCUS10409</name>
    <name evidence="13" type="ORF">TOA249_LOCUS11219</name>
    <name evidence="11" type="ORF">TSG867_LOCUS2675</name>
    <name evidence="10" type="ORF">UJA718_LOCUS2725</name>
</gene>
<organism evidence="7 14">
    <name type="scientific">Rotaria socialis</name>
    <dbReference type="NCBI Taxonomy" id="392032"/>
    <lineage>
        <taxon>Eukaryota</taxon>
        <taxon>Metazoa</taxon>
        <taxon>Spiralia</taxon>
        <taxon>Gnathifera</taxon>
        <taxon>Rotifera</taxon>
        <taxon>Eurotatoria</taxon>
        <taxon>Bdelloidea</taxon>
        <taxon>Philodinida</taxon>
        <taxon>Philodinidae</taxon>
        <taxon>Rotaria</taxon>
    </lineage>
</organism>
<feature type="region of interest" description="Disordered" evidence="3">
    <location>
        <begin position="167"/>
        <end position="201"/>
    </location>
</feature>
<dbReference type="PANTHER" id="PTHR31624">
    <property type="entry name" value="UPF0472 PROTEIN C16ORF72"/>
    <property type="match status" value="1"/>
</dbReference>
<dbReference type="Proteomes" id="UP000663848">
    <property type="component" value="Unassembled WGS sequence"/>
</dbReference>
<dbReference type="EMBL" id="CAJNYT010003075">
    <property type="protein sequence ID" value="CAF3523813.1"/>
    <property type="molecule type" value="Genomic_DNA"/>
</dbReference>
<sequence length="286" mass="32301">MSNFGDSTDIGDSPERPGINSGANLSSVIDSEETALSKYEHELERMINESLINGQDLYTQKLFIAFQNAAKAVTKMFRERSNGTANWNTFHAAAGSVTMLYKESLDALKDTVQLGIINGEQRKTKELLCWARRKQRRHIRTEEVYDYLIGRPPYRFASRPYNPNSSLAATEIGSTNSGTTNSSSLRRQESTTELTTSQNQPVVDDLQTFRQALVMHDIDNANRNVHSNSYRHQSPSPPTSTAQQLESFVRQQVADHLARKRDWHSADLFTGSNSSDFQKPKRGRHM</sequence>
<feature type="compositionally biased region" description="Polar residues" evidence="3">
    <location>
        <begin position="191"/>
        <end position="201"/>
    </location>
</feature>
<dbReference type="Proteomes" id="UP000663851">
    <property type="component" value="Unassembled WGS sequence"/>
</dbReference>
<dbReference type="Proteomes" id="UP000663869">
    <property type="component" value="Unassembled WGS sequence"/>
</dbReference>
<proteinExistence type="predicted"/>
<dbReference type="EMBL" id="CAJOBS010000603">
    <property type="protein sequence ID" value="CAF4610050.1"/>
    <property type="molecule type" value="Genomic_DNA"/>
</dbReference>
<evidence type="ECO:0000313" key="7">
    <source>
        <dbReference type="EMBL" id="CAF3523813.1"/>
    </source>
</evidence>
<dbReference type="Proteomes" id="UP000663862">
    <property type="component" value="Unassembled WGS sequence"/>
</dbReference>
<evidence type="ECO:0000313" key="9">
    <source>
        <dbReference type="EMBL" id="CAF4111139.1"/>
    </source>
</evidence>
<accession>A0A818IDN8</accession>
<dbReference type="EMBL" id="CAJOBO010000049">
    <property type="protein sequence ID" value="CAF4111139.1"/>
    <property type="molecule type" value="Genomic_DNA"/>
</dbReference>
<name>A0A818IDN8_9BILA</name>
<evidence type="ECO:0000313" key="13">
    <source>
        <dbReference type="EMBL" id="CAF4610050.1"/>
    </source>
</evidence>
<dbReference type="InterPro" id="IPR029196">
    <property type="entry name" value="HAPSTR1-like"/>
</dbReference>
<dbReference type="PANTHER" id="PTHR31624:SF4">
    <property type="entry name" value="CHROMOSOME 16 OPEN READING FRAME 72"/>
    <property type="match status" value="1"/>
</dbReference>
<evidence type="ECO:0000313" key="10">
    <source>
        <dbReference type="EMBL" id="CAF4138283.1"/>
    </source>
</evidence>
<keyword evidence="15" id="KW-1185">Reference proteome</keyword>
<dbReference type="Proteomes" id="UP000663872">
    <property type="component" value="Unassembled WGS sequence"/>
</dbReference>
<comment type="caution">
    <text evidence="7">The sequence shown here is derived from an EMBL/GenBank/DDBJ whole genome shotgun (WGS) entry which is preliminary data.</text>
</comment>
<evidence type="ECO:0000256" key="2">
    <source>
        <dbReference type="ARBA" id="ARBA00023242"/>
    </source>
</evidence>
<protein>
    <submittedName>
        <fullName evidence="7">Uncharacterized protein</fullName>
    </submittedName>
</protein>
<feature type="compositionally biased region" description="Low complexity" evidence="3">
    <location>
        <begin position="173"/>
        <end position="184"/>
    </location>
</feature>
<comment type="subcellular location">
    <subcellularLocation>
        <location evidence="1">Nucleus</location>
    </subcellularLocation>
</comment>
<evidence type="ECO:0000313" key="15">
    <source>
        <dbReference type="Proteomes" id="UP000663873"/>
    </source>
</evidence>
<evidence type="ECO:0000313" key="14">
    <source>
        <dbReference type="Proteomes" id="UP000663872"/>
    </source>
</evidence>
<feature type="region of interest" description="Disordered" evidence="3">
    <location>
        <begin position="1"/>
        <end position="24"/>
    </location>
</feature>
<dbReference type="Pfam" id="PF15251">
    <property type="entry name" value="TAPR1-like"/>
    <property type="match status" value="1"/>
</dbReference>
<dbReference type="AlphaFoldDB" id="A0A818IDN8"/>
<dbReference type="GO" id="GO:0005634">
    <property type="term" value="C:nucleus"/>
    <property type="evidence" value="ECO:0007669"/>
    <property type="project" value="UniProtKB-SubCell"/>
</dbReference>
<evidence type="ECO:0000256" key="3">
    <source>
        <dbReference type="SAM" id="MobiDB-lite"/>
    </source>
</evidence>